<dbReference type="GO" id="GO:0032979">
    <property type="term" value="P:protein insertion into mitochondrial inner membrane from matrix"/>
    <property type="evidence" value="ECO:0007669"/>
    <property type="project" value="EnsemblFungi"/>
</dbReference>
<dbReference type="InterPro" id="IPR024621">
    <property type="entry name" value="Mba1"/>
</dbReference>
<dbReference type="GO" id="GO:0070131">
    <property type="term" value="P:positive regulation of mitochondrial translation"/>
    <property type="evidence" value="ECO:0007669"/>
    <property type="project" value="EnsemblFungi"/>
</dbReference>
<dbReference type="Pfam" id="PF07961">
    <property type="entry name" value="MBA1"/>
    <property type="match status" value="1"/>
</dbReference>
<reference evidence="1 2" key="1">
    <citation type="journal article" date="2016" name="Proc. Natl. Acad. Sci. U.S.A.">
        <title>Comparative genomics of biotechnologically important yeasts.</title>
        <authorList>
            <person name="Riley R."/>
            <person name="Haridas S."/>
            <person name="Wolfe K.H."/>
            <person name="Lopes M.R."/>
            <person name="Hittinger C.T."/>
            <person name="Goeker M."/>
            <person name="Salamov A.A."/>
            <person name="Wisecaver J.H."/>
            <person name="Long T.M."/>
            <person name="Calvey C.H."/>
            <person name="Aerts A.L."/>
            <person name="Barry K.W."/>
            <person name="Choi C."/>
            <person name="Clum A."/>
            <person name="Coughlan A.Y."/>
            <person name="Deshpande S."/>
            <person name="Douglass A.P."/>
            <person name="Hanson S.J."/>
            <person name="Klenk H.-P."/>
            <person name="LaButti K.M."/>
            <person name="Lapidus A."/>
            <person name="Lindquist E.A."/>
            <person name="Lipzen A.M."/>
            <person name="Meier-Kolthoff J.P."/>
            <person name="Ohm R.A."/>
            <person name="Otillar R.P."/>
            <person name="Pangilinan J.L."/>
            <person name="Peng Y."/>
            <person name="Rokas A."/>
            <person name="Rosa C.A."/>
            <person name="Scheuner C."/>
            <person name="Sibirny A.A."/>
            <person name="Slot J.C."/>
            <person name="Stielow J.B."/>
            <person name="Sun H."/>
            <person name="Kurtzman C.P."/>
            <person name="Blackwell M."/>
            <person name="Grigoriev I.V."/>
            <person name="Jeffries T.W."/>
        </authorList>
    </citation>
    <scope>NUCLEOTIDE SEQUENCE [LARGE SCALE GENOMIC DNA]</scope>
    <source>
        <strain evidence="1 2">DSM 6958</strain>
    </source>
</reference>
<dbReference type="STRING" id="857566.A0A1E3PSE6"/>
<organism evidence="1 2">
    <name type="scientific">Nadsonia fulvescens var. elongata DSM 6958</name>
    <dbReference type="NCBI Taxonomy" id="857566"/>
    <lineage>
        <taxon>Eukaryota</taxon>
        <taxon>Fungi</taxon>
        <taxon>Dikarya</taxon>
        <taxon>Ascomycota</taxon>
        <taxon>Saccharomycotina</taxon>
        <taxon>Dipodascomycetes</taxon>
        <taxon>Dipodascales</taxon>
        <taxon>Dipodascales incertae sedis</taxon>
        <taxon>Nadsonia</taxon>
    </lineage>
</organism>
<dbReference type="GO" id="GO:0097177">
    <property type="term" value="F:mitochondrial ribosome binding"/>
    <property type="evidence" value="ECO:0007669"/>
    <property type="project" value="EnsemblFungi"/>
</dbReference>
<evidence type="ECO:0000313" key="2">
    <source>
        <dbReference type="Proteomes" id="UP000095009"/>
    </source>
</evidence>
<dbReference type="AlphaFoldDB" id="A0A1E3PSE6"/>
<dbReference type="Gene3D" id="3.10.450.240">
    <property type="match status" value="1"/>
</dbReference>
<name>A0A1E3PSE6_9ASCO</name>
<dbReference type="EMBL" id="KV454406">
    <property type="protein sequence ID" value="ODQ68174.1"/>
    <property type="molecule type" value="Genomic_DNA"/>
</dbReference>
<proteinExistence type="predicted"/>
<sequence>MWSVLRSRPVYTFSAQSRAIISPKTIASKNICVRFASGAPTSAPKAKENEIRIHHLGVGADIYIHPSKLPSFFTSPRLRFRGFVRLAKTFALNTLQVAMFRFRSGLKPRFVEWKNEALKTYVEVNEAFTNKNLAPVDKKICLWVNEALSSRIKSLPKNTDFRWKLLKVTSPPKLMNFQYMMLPNYPPTVAQVTYRLETKQRLVRSKHGEREPIVVDRDVTDYVSFMIDASTVPSEVMMLGTVFETPLNGAMPIVSEKESDAIASMVEKGDVFRASPKDITFQEAKEIMKSQGDNKA</sequence>
<dbReference type="OrthoDB" id="19619at2759"/>
<protein>
    <submittedName>
        <fullName evidence="1">MBA1-domain-containing protein</fullName>
    </submittedName>
</protein>
<evidence type="ECO:0000313" key="1">
    <source>
        <dbReference type="EMBL" id="ODQ68174.1"/>
    </source>
</evidence>
<keyword evidence="2" id="KW-1185">Reference proteome</keyword>
<dbReference type="Proteomes" id="UP000095009">
    <property type="component" value="Unassembled WGS sequence"/>
</dbReference>
<dbReference type="GO" id="GO:0005743">
    <property type="term" value="C:mitochondrial inner membrane"/>
    <property type="evidence" value="ECO:0007669"/>
    <property type="project" value="EnsemblFungi"/>
</dbReference>
<gene>
    <name evidence="1" type="ORF">NADFUDRAFT_48823</name>
</gene>
<accession>A0A1E3PSE6</accession>